<dbReference type="GO" id="GO:0003700">
    <property type="term" value="F:DNA-binding transcription factor activity"/>
    <property type="evidence" value="ECO:0000318"/>
    <property type="project" value="GO_Central"/>
</dbReference>
<reference evidence="6 7" key="1">
    <citation type="journal article" date="2010" name="Nature">
        <title>Genome sequence of the palaeopolyploid soybean.</title>
        <authorList>
            <person name="Schmutz J."/>
            <person name="Cannon S.B."/>
            <person name="Schlueter J."/>
            <person name="Ma J."/>
            <person name="Mitros T."/>
            <person name="Nelson W."/>
            <person name="Hyten D.L."/>
            <person name="Song Q."/>
            <person name="Thelen J.J."/>
            <person name="Cheng J."/>
            <person name="Xu D."/>
            <person name="Hellsten U."/>
            <person name="May G.D."/>
            <person name="Yu Y."/>
            <person name="Sakurai T."/>
            <person name="Umezawa T."/>
            <person name="Bhattacharyya M.K."/>
            <person name="Sandhu D."/>
            <person name="Valliyodan B."/>
            <person name="Lindquist E."/>
            <person name="Peto M."/>
            <person name="Grant D."/>
            <person name="Shu S."/>
            <person name="Goodstein D."/>
            <person name="Barry K."/>
            <person name="Futrell-Griggs M."/>
            <person name="Abernathy B."/>
            <person name="Du J."/>
            <person name="Tian Z."/>
            <person name="Zhu L."/>
            <person name="Gill N."/>
            <person name="Joshi T."/>
            <person name="Libault M."/>
            <person name="Sethuraman A."/>
            <person name="Zhang X.-C."/>
            <person name="Shinozaki K."/>
            <person name="Nguyen H.T."/>
            <person name="Wing R.A."/>
            <person name="Cregan P."/>
            <person name="Specht J."/>
            <person name="Grimwood J."/>
            <person name="Rokhsar D."/>
            <person name="Stacey G."/>
            <person name="Shoemaker R.C."/>
            <person name="Jackson S.A."/>
        </authorList>
    </citation>
    <scope>NUCLEOTIDE SEQUENCE</scope>
    <source>
        <strain evidence="7">cv. Williams 82</strain>
        <tissue evidence="6">Callus</tissue>
    </source>
</reference>
<comment type="subcellular location">
    <subcellularLocation>
        <location evidence="1">Nucleus</location>
    </subcellularLocation>
</comment>
<keyword evidence="3" id="KW-0804">Transcription</keyword>
<accession>A0A0R0IHU3</accession>
<dbReference type="OMA" id="CPSHKME"/>
<keyword evidence="8" id="KW-1185">Reference proteome</keyword>
<dbReference type="InParanoid" id="A0A0R0IHU3"/>
<keyword evidence="2" id="KW-0805">Transcription regulation</keyword>
<dbReference type="InterPro" id="IPR005202">
    <property type="entry name" value="TF_GRAS"/>
</dbReference>
<dbReference type="PANTHER" id="PTHR31636">
    <property type="entry name" value="OSJNBA0084A10.13 PROTEIN-RELATED"/>
    <property type="match status" value="1"/>
</dbReference>
<dbReference type="AlphaFoldDB" id="A0A0R0IHU3"/>
<reference evidence="7" key="2">
    <citation type="submission" date="2018-02" db="UniProtKB">
        <authorList>
            <consortium name="EnsemblPlants"/>
        </authorList>
    </citation>
    <scope>IDENTIFICATION</scope>
    <source>
        <strain evidence="7">Williams 82</strain>
    </source>
</reference>
<dbReference type="GO" id="GO:0006355">
    <property type="term" value="P:regulation of DNA-templated transcription"/>
    <property type="evidence" value="ECO:0000318"/>
    <property type="project" value="GO_Central"/>
</dbReference>
<name>A0A0R0IHU3_SOYBN</name>
<evidence type="ECO:0000256" key="3">
    <source>
        <dbReference type="ARBA" id="ARBA00023163"/>
    </source>
</evidence>
<evidence type="ECO:0000313" key="7">
    <source>
        <dbReference type="EnsemblPlants" id="KRH39859"/>
    </source>
</evidence>
<sequence length="421" mass="48050">MNWDDDERIHLINLLNDCVRLTELGNFNDADIALYHLSQLASSDGDSMQRVATYFIEALAYCQVVKNLRGVPKVLHLVKTLSTPEQQLVKKLFFDFYPFIKIAHTITNQAIIEAMKGETSINVLDLSPSYNALQWTNLMKCLLKPNTPTCLKITITAIHEKKEVLEQMGLHLGVEAERLHFLISNSILFLENLDPEKLPIKKGEPLAISSVLQLHSLLATDDDNEMVKMRRGTGQRMFPEMLAKPKKKKVVNPSPDSALSPFSPCPSHKMESFLYGLWKLQPKVMVITEQESNVNNGSSLTKRVRSALKFYSTLFDCLEASTSRTSERRSLMEKMLLGEEIRNIVAGEGVERKERHEKLVTWIPRLELAGFRREPISSNGIRLATKLLQTYVPGYHIHQKNKCLFIYRHNVPLFSVSAWKF</sequence>
<evidence type="ECO:0000256" key="5">
    <source>
        <dbReference type="PROSITE-ProRule" id="PRU01191"/>
    </source>
</evidence>
<reference evidence="6" key="3">
    <citation type="submission" date="2018-07" db="EMBL/GenBank/DDBJ databases">
        <title>WGS assembly of Glycine max.</title>
        <authorList>
            <person name="Schmutz J."/>
            <person name="Cannon S."/>
            <person name="Schlueter J."/>
            <person name="Ma J."/>
            <person name="Mitros T."/>
            <person name="Nelson W."/>
            <person name="Hyten D."/>
            <person name="Song Q."/>
            <person name="Thelen J."/>
            <person name="Cheng J."/>
            <person name="Xu D."/>
            <person name="Hellsten U."/>
            <person name="May G."/>
            <person name="Yu Y."/>
            <person name="Sakurai T."/>
            <person name="Umezawa T."/>
            <person name="Bhattacharyya M."/>
            <person name="Sandhu D."/>
            <person name="Valliyodan B."/>
            <person name="Lindquist E."/>
            <person name="Peto M."/>
            <person name="Grant D."/>
            <person name="Shu S."/>
            <person name="Goodstein D."/>
            <person name="Barry K."/>
            <person name="Futrell-Griggs M."/>
            <person name="Abernathy B."/>
            <person name="Du J."/>
            <person name="Tian Z."/>
            <person name="Zhu L."/>
            <person name="Gill N."/>
            <person name="Joshi T."/>
            <person name="Libault M."/>
            <person name="Sethuraman A."/>
            <person name="Zhang X."/>
            <person name="Shinozaki K."/>
            <person name="Nguyen H."/>
            <person name="Wing R."/>
            <person name="Cregan P."/>
            <person name="Specht J."/>
            <person name="Grimwood J."/>
            <person name="Rokhsar D."/>
            <person name="Stacey G."/>
            <person name="Shoemaker R."/>
            <person name="Jackson S."/>
        </authorList>
    </citation>
    <scope>NUCLEOTIDE SEQUENCE</scope>
    <source>
        <tissue evidence="6">Callus</tissue>
    </source>
</reference>
<protein>
    <submittedName>
        <fullName evidence="6 7">Uncharacterized protein</fullName>
    </submittedName>
</protein>
<evidence type="ECO:0000256" key="1">
    <source>
        <dbReference type="ARBA" id="ARBA00004123"/>
    </source>
</evidence>
<dbReference type="SMR" id="A0A0R0IHU3"/>
<accession>A0A2K7J4Y6</accession>
<evidence type="ECO:0000313" key="6">
    <source>
        <dbReference type="EMBL" id="KRH39859.2"/>
    </source>
</evidence>
<dbReference type="PaxDb" id="3847-GLYMA09G35876.1"/>
<comment type="caution">
    <text evidence="5">Lacks conserved residue(s) required for the propagation of feature annotation.</text>
</comment>
<dbReference type="Proteomes" id="UP000008827">
    <property type="component" value="Chromosome 9"/>
</dbReference>
<dbReference type="PROSITE" id="PS50985">
    <property type="entry name" value="GRAS"/>
    <property type="match status" value="1"/>
</dbReference>
<feature type="short sequence motif" description="LXXLL motif" evidence="5">
    <location>
        <begin position="214"/>
        <end position="218"/>
    </location>
</feature>
<keyword evidence="4" id="KW-0539">Nucleus</keyword>
<feature type="region of interest" description="SAW" evidence="5">
    <location>
        <begin position="346"/>
        <end position="420"/>
    </location>
</feature>
<dbReference type="GO" id="GO:0043565">
    <property type="term" value="F:sequence-specific DNA binding"/>
    <property type="evidence" value="ECO:0000318"/>
    <property type="project" value="GO_Central"/>
</dbReference>
<gene>
    <name evidence="6" type="ORF">GLYMA_09G224900</name>
</gene>
<dbReference type="GO" id="GO:0005634">
    <property type="term" value="C:nucleus"/>
    <property type="evidence" value="ECO:0000318"/>
    <property type="project" value="GO_Central"/>
</dbReference>
<evidence type="ECO:0000256" key="2">
    <source>
        <dbReference type="ARBA" id="ARBA00023015"/>
    </source>
</evidence>
<comment type="similarity">
    <text evidence="5">Belongs to the GRAS family.</text>
</comment>
<dbReference type="EMBL" id="CM000842">
    <property type="protein sequence ID" value="KRH39859.2"/>
    <property type="molecule type" value="Genomic_DNA"/>
</dbReference>
<proteinExistence type="inferred from homology"/>
<dbReference type="EnsemblPlants" id="KRH39859">
    <property type="protein sequence ID" value="KRH39859"/>
    <property type="gene ID" value="GLYMA_09G224900"/>
</dbReference>
<evidence type="ECO:0000313" key="8">
    <source>
        <dbReference type="Proteomes" id="UP000008827"/>
    </source>
</evidence>
<organism evidence="6">
    <name type="scientific">Glycine max</name>
    <name type="common">Soybean</name>
    <name type="synonym">Glycine hispida</name>
    <dbReference type="NCBI Taxonomy" id="3847"/>
    <lineage>
        <taxon>Eukaryota</taxon>
        <taxon>Viridiplantae</taxon>
        <taxon>Streptophyta</taxon>
        <taxon>Embryophyta</taxon>
        <taxon>Tracheophyta</taxon>
        <taxon>Spermatophyta</taxon>
        <taxon>Magnoliopsida</taxon>
        <taxon>eudicotyledons</taxon>
        <taxon>Gunneridae</taxon>
        <taxon>Pentapetalae</taxon>
        <taxon>rosids</taxon>
        <taxon>fabids</taxon>
        <taxon>Fabales</taxon>
        <taxon>Fabaceae</taxon>
        <taxon>Papilionoideae</taxon>
        <taxon>50 kb inversion clade</taxon>
        <taxon>NPAAA clade</taxon>
        <taxon>indigoferoid/millettioid clade</taxon>
        <taxon>Phaseoleae</taxon>
        <taxon>Glycine</taxon>
        <taxon>Glycine subgen. Soja</taxon>
    </lineage>
</organism>
<dbReference type="Gramene" id="KRH39859">
    <property type="protein sequence ID" value="KRH39859"/>
    <property type="gene ID" value="GLYMA_09G224900"/>
</dbReference>
<evidence type="ECO:0000256" key="4">
    <source>
        <dbReference type="ARBA" id="ARBA00023242"/>
    </source>
</evidence>
<dbReference type="Pfam" id="PF03514">
    <property type="entry name" value="GRAS"/>
    <property type="match status" value="1"/>
</dbReference>